<dbReference type="WBParaSite" id="ES5_v2.g7942.t1">
    <property type="protein sequence ID" value="ES5_v2.g7942.t1"/>
    <property type="gene ID" value="ES5_v2.g7942"/>
</dbReference>
<evidence type="ECO:0000313" key="2">
    <source>
        <dbReference type="WBParaSite" id="ES5_v2.g7942.t1"/>
    </source>
</evidence>
<sequence length="204" mass="23461">MVCEIQHSKQDVVDGTSKSVFSTIQNKNTEANGKKIASSSNSQDSISQINDNKTTVKKQNAESQRRIFKHNKILQKYLQSLVEIRNSYEEDILKKRDPSENLQKFFNKFILFPKKERKRKYNETNIKAISTPKFTLNLERKLANNSYVLAIVPSETAANLTPIEGNTDQKSCSEDDELHNRPNCLPGDDWDIRGLERCMFDMSL</sequence>
<reference evidence="2" key="1">
    <citation type="submission" date="2022-11" db="UniProtKB">
        <authorList>
            <consortium name="WormBaseParasite"/>
        </authorList>
    </citation>
    <scope>IDENTIFICATION</scope>
</reference>
<name>A0AC34GT16_9BILA</name>
<organism evidence="1 2">
    <name type="scientific">Panagrolaimus sp. ES5</name>
    <dbReference type="NCBI Taxonomy" id="591445"/>
    <lineage>
        <taxon>Eukaryota</taxon>
        <taxon>Metazoa</taxon>
        <taxon>Ecdysozoa</taxon>
        <taxon>Nematoda</taxon>
        <taxon>Chromadorea</taxon>
        <taxon>Rhabditida</taxon>
        <taxon>Tylenchina</taxon>
        <taxon>Panagrolaimomorpha</taxon>
        <taxon>Panagrolaimoidea</taxon>
        <taxon>Panagrolaimidae</taxon>
        <taxon>Panagrolaimus</taxon>
    </lineage>
</organism>
<accession>A0AC34GT16</accession>
<evidence type="ECO:0000313" key="1">
    <source>
        <dbReference type="Proteomes" id="UP000887579"/>
    </source>
</evidence>
<protein>
    <submittedName>
        <fullName evidence="2">Uncharacterized protein</fullName>
    </submittedName>
</protein>
<proteinExistence type="predicted"/>
<dbReference type="Proteomes" id="UP000887579">
    <property type="component" value="Unplaced"/>
</dbReference>